<keyword evidence="2" id="KW-0812">Transmembrane</keyword>
<keyword evidence="2" id="KW-0472">Membrane</keyword>
<evidence type="ECO:0000313" key="3">
    <source>
        <dbReference type="EMBL" id="KFD58944.1"/>
    </source>
</evidence>
<dbReference type="Proteomes" id="UP000030758">
    <property type="component" value="Unassembled WGS sequence"/>
</dbReference>
<dbReference type="Proteomes" id="UP000030764">
    <property type="component" value="Unassembled WGS sequence"/>
</dbReference>
<name>A0A085NU27_9BILA</name>
<proteinExistence type="predicted"/>
<dbReference type="EMBL" id="KL363182">
    <property type="protein sequence ID" value="KFD58944.1"/>
    <property type="molecule type" value="Genomic_DNA"/>
</dbReference>
<feature type="compositionally biased region" description="Basic and acidic residues" evidence="1">
    <location>
        <begin position="264"/>
        <end position="278"/>
    </location>
</feature>
<sequence>MSLPLTLFITLVVVIIVLSFLYVHLCELVHGFFAPAPRSTQVDTLLKTGAELSSEIKCPPTPNPSVVSSRSQGQAVVTAESNATEQVNSEQMVEGRIVKGSPVNEHLSSPAPPKRVSSTLDDRTQKQKIQAAKDASESSEMRVSRCPSFEEEVNGKETKLVNTDSDATKKKEQKQIPAEAPLAPSPTSKPLPAGSPKGLSASPPGKMAAEKTPSAMKLPVPASPDVGATGKGNVAVGQTGTSATNPDESCVLKTAQIEATDTLRLDYEQEKQTGDKLKKGSGGP</sequence>
<feature type="compositionally biased region" description="Basic and acidic residues" evidence="1">
    <location>
        <begin position="134"/>
        <end position="143"/>
    </location>
</feature>
<feature type="region of interest" description="Disordered" evidence="1">
    <location>
        <begin position="100"/>
        <end position="248"/>
    </location>
</feature>
<evidence type="ECO:0000313" key="4">
    <source>
        <dbReference type="EMBL" id="KFD72973.1"/>
    </source>
</evidence>
<dbReference type="EMBL" id="KL367475">
    <property type="protein sequence ID" value="KFD72973.1"/>
    <property type="molecule type" value="Genomic_DNA"/>
</dbReference>
<dbReference type="AlphaFoldDB" id="A0A085NU27"/>
<protein>
    <submittedName>
        <fullName evidence="4">Uncharacterized protein</fullName>
    </submittedName>
</protein>
<feature type="compositionally biased region" description="Polar residues" evidence="1">
    <location>
        <begin position="236"/>
        <end position="247"/>
    </location>
</feature>
<keyword evidence="2" id="KW-1133">Transmembrane helix</keyword>
<feature type="transmembrane region" description="Helical" evidence="2">
    <location>
        <begin position="7"/>
        <end position="25"/>
    </location>
</feature>
<gene>
    <name evidence="3" type="ORF">M513_00107</name>
    <name evidence="4" type="ORF">M514_00107</name>
</gene>
<feature type="region of interest" description="Disordered" evidence="1">
    <location>
        <begin position="264"/>
        <end position="284"/>
    </location>
</feature>
<keyword evidence="5" id="KW-1185">Reference proteome</keyword>
<evidence type="ECO:0000256" key="2">
    <source>
        <dbReference type="SAM" id="Phobius"/>
    </source>
</evidence>
<accession>A0A085NU27</accession>
<organism evidence="4">
    <name type="scientific">Trichuris suis</name>
    <name type="common">pig whipworm</name>
    <dbReference type="NCBI Taxonomy" id="68888"/>
    <lineage>
        <taxon>Eukaryota</taxon>
        <taxon>Metazoa</taxon>
        <taxon>Ecdysozoa</taxon>
        <taxon>Nematoda</taxon>
        <taxon>Enoplea</taxon>
        <taxon>Dorylaimia</taxon>
        <taxon>Trichinellida</taxon>
        <taxon>Trichuridae</taxon>
        <taxon>Trichuris</taxon>
    </lineage>
</organism>
<evidence type="ECO:0000256" key="1">
    <source>
        <dbReference type="SAM" id="MobiDB-lite"/>
    </source>
</evidence>
<evidence type="ECO:0000313" key="5">
    <source>
        <dbReference type="Proteomes" id="UP000030764"/>
    </source>
</evidence>
<reference evidence="4 5" key="1">
    <citation type="journal article" date="2014" name="Nat. Genet.">
        <title>Genome and transcriptome of the porcine whipworm Trichuris suis.</title>
        <authorList>
            <person name="Jex A.R."/>
            <person name="Nejsum P."/>
            <person name="Schwarz E.M."/>
            <person name="Hu L."/>
            <person name="Young N.D."/>
            <person name="Hall R.S."/>
            <person name="Korhonen P.K."/>
            <person name="Liao S."/>
            <person name="Thamsborg S."/>
            <person name="Xia J."/>
            <person name="Xu P."/>
            <person name="Wang S."/>
            <person name="Scheerlinck J.P."/>
            <person name="Hofmann A."/>
            <person name="Sternberg P.W."/>
            <person name="Wang J."/>
            <person name="Gasser R.B."/>
        </authorList>
    </citation>
    <scope>NUCLEOTIDE SEQUENCE [LARGE SCALE GENOMIC DNA]</scope>
    <source>
        <strain evidence="4">DCEP-RM93F</strain>
        <strain evidence="3">DCEP-RM93M</strain>
    </source>
</reference>